<evidence type="ECO:0000313" key="7">
    <source>
        <dbReference type="EMBL" id="PLV13144.1"/>
    </source>
</evidence>
<evidence type="ECO:0000313" key="9">
    <source>
        <dbReference type="Proteomes" id="UP000234744"/>
    </source>
</evidence>
<feature type="transmembrane region" description="Helical" evidence="4">
    <location>
        <begin position="231"/>
        <end position="254"/>
    </location>
</feature>
<dbReference type="GO" id="GO:0022857">
    <property type="term" value="F:transmembrane transporter activity"/>
    <property type="evidence" value="ECO:0007669"/>
    <property type="project" value="InterPro"/>
</dbReference>
<dbReference type="RefSeq" id="WP_023661336.1">
    <property type="nucleotide sequence ID" value="NZ_CP010359.1"/>
</dbReference>
<feature type="transmembrane region" description="Helical" evidence="4">
    <location>
        <begin position="350"/>
        <end position="370"/>
    </location>
</feature>
<evidence type="ECO:0000259" key="5">
    <source>
        <dbReference type="PROSITE" id="PS50850"/>
    </source>
</evidence>
<feature type="transmembrane region" description="Helical" evidence="4">
    <location>
        <begin position="200"/>
        <end position="225"/>
    </location>
</feature>
<dbReference type="SUPFAM" id="SSF103473">
    <property type="entry name" value="MFS general substrate transporter"/>
    <property type="match status" value="1"/>
</dbReference>
<dbReference type="InterPro" id="IPR047200">
    <property type="entry name" value="MFS_YcaD-like"/>
</dbReference>
<keyword evidence="3 4" id="KW-0472">Membrane</keyword>
<evidence type="ECO:0000256" key="4">
    <source>
        <dbReference type="SAM" id="Phobius"/>
    </source>
</evidence>
<dbReference type="PANTHER" id="PTHR23521">
    <property type="entry name" value="TRANSPORTER MFS SUPERFAMILY"/>
    <property type="match status" value="1"/>
</dbReference>
<feature type="domain" description="Major facilitator superfamily (MFS) profile" evidence="5">
    <location>
        <begin position="1"/>
        <end position="375"/>
    </location>
</feature>
<dbReference type="PROSITE" id="PS50850">
    <property type="entry name" value="MFS"/>
    <property type="match status" value="1"/>
</dbReference>
<feature type="transmembrane region" description="Helical" evidence="4">
    <location>
        <begin position="130"/>
        <end position="152"/>
    </location>
</feature>
<feature type="transmembrane region" description="Helical" evidence="4">
    <location>
        <begin position="325"/>
        <end position="344"/>
    </location>
</feature>
<dbReference type="Pfam" id="PF07690">
    <property type="entry name" value="MFS_1"/>
    <property type="match status" value="1"/>
</dbReference>
<evidence type="ECO:0000313" key="6">
    <source>
        <dbReference type="EMBL" id="PBJ96802.1"/>
    </source>
</evidence>
<feature type="transmembrane region" description="Helical" evidence="4">
    <location>
        <begin position="37"/>
        <end position="59"/>
    </location>
</feature>
<feature type="transmembrane region" description="Helical" evidence="4">
    <location>
        <begin position="71"/>
        <end position="91"/>
    </location>
</feature>
<dbReference type="Proteomes" id="UP000234744">
    <property type="component" value="Unassembled WGS sequence"/>
</dbReference>
<evidence type="ECO:0000256" key="3">
    <source>
        <dbReference type="ARBA" id="ARBA00023136"/>
    </source>
</evidence>
<dbReference type="AlphaFoldDB" id="A0A099MVX5"/>
<dbReference type="EMBL" id="NTME01000003">
    <property type="protein sequence ID" value="PBJ96802.1"/>
    <property type="molecule type" value="Genomic_DNA"/>
</dbReference>
<dbReference type="InterPro" id="IPR011701">
    <property type="entry name" value="MFS"/>
</dbReference>
<reference evidence="7 9" key="2">
    <citation type="submission" date="2017-12" db="EMBL/GenBank/DDBJ databases">
        <title>Detection of the carbapenemase gene blaVIM-5 in members of the Pseudomonas putida group isolated from polluted Nigerian wetlands.</title>
        <authorList>
            <person name="Adelowo O."/>
            <person name="Vollmers J."/>
            <person name="Maeusezahl I."/>
            <person name="Kaster A.-K."/>
            <person name="Mueller J.A."/>
        </authorList>
    </citation>
    <scope>NUCLEOTIDE SEQUENCE [LARGE SCALE GENOMIC DNA]</scope>
    <source>
        <strain evidence="7 9">MR69</strain>
    </source>
</reference>
<dbReference type="KEGG" id="ppj:RK21_04308"/>
<dbReference type="Proteomes" id="UP000218102">
    <property type="component" value="Unassembled WGS sequence"/>
</dbReference>
<evidence type="ECO:0000256" key="1">
    <source>
        <dbReference type="ARBA" id="ARBA00022692"/>
    </source>
</evidence>
<gene>
    <name evidence="6" type="ORF">CMV24_02930</name>
    <name evidence="7" type="ORF">CXG47_17095</name>
</gene>
<dbReference type="GO" id="GO:0005886">
    <property type="term" value="C:plasma membrane"/>
    <property type="evidence" value="ECO:0007669"/>
    <property type="project" value="TreeGrafter"/>
</dbReference>
<dbReference type="InterPro" id="IPR036259">
    <property type="entry name" value="MFS_trans_sf"/>
</dbReference>
<name>A0A099MVX5_PSEDL</name>
<dbReference type="STRING" id="1215115.GCA_000688275_01442"/>
<keyword evidence="1 4" id="KW-0812">Transmembrane</keyword>
<reference evidence="6 8" key="1">
    <citation type="submission" date="2017-09" db="EMBL/GenBank/DDBJ databases">
        <authorList>
            <person name="Ehlers B."/>
            <person name="Leendertz F.H."/>
        </authorList>
    </citation>
    <scope>NUCLEOTIDE SEQUENCE [LARGE SCALE GENOMIC DNA]</scope>
    <source>
        <strain evidence="6 8">DJ-1</strain>
    </source>
</reference>
<feature type="transmembrane region" description="Helical" evidence="4">
    <location>
        <begin position="291"/>
        <end position="313"/>
    </location>
</feature>
<dbReference type="EMBL" id="PJCJ01000010">
    <property type="protein sequence ID" value="PLV13144.1"/>
    <property type="molecule type" value="Genomic_DNA"/>
</dbReference>
<feature type="transmembrane region" description="Helical" evidence="4">
    <location>
        <begin position="158"/>
        <end position="179"/>
    </location>
</feature>
<organism evidence="6 8">
    <name type="scientific">Pseudomonas plecoglossicida</name>
    <dbReference type="NCBI Taxonomy" id="70775"/>
    <lineage>
        <taxon>Bacteria</taxon>
        <taxon>Pseudomonadati</taxon>
        <taxon>Pseudomonadota</taxon>
        <taxon>Gammaproteobacteria</taxon>
        <taxon>Pseudomonadales</taxon>
        <taxon>Pseudomonadaceae</taxon>
        <taxon>Pseudomonas</taxon>
    </lineage>
</organism>
<proteinExistence type="predicted"/>
<evidence type="ECO:0000256" key="2">
    <source>
        <dbReference type="ARBA" id="ARBA00022989"/>
    </source>
</evidence>
<feature type="transmembrane region" description="Helical" evidence="4">
    <location>
        <begin position="97"/>
        <end position="118"/>
    </location>
</feature>
<keyword evidence="2 4" id="KW-1133">Transmembrane helix</keyword>
<keyword evidence="9" id="KW-1185">Reference proteome</keyword>
<sequence>MNMRLLAGLLFAVSVVGFSLGASLPLVSLRLHEAGASTLEIGIISAIPAAGMMLSAFLVDACCRHLTRRTIYLLCFSLCTLSIALLESAFGSLWQLALLRLGLGLGMGIAIILGESWVNELCPEHNRGKIMALYATSFTGFQVLGPAMLAVLGADSPWITGVVTACYGLALLCIVLTVPNDHVEHEEGEKSFGLAGFFRVAPALCVAVLFFSFFDAVVLSLLPVYATSHGFAVGVAALMVTVVFAGDMLFQLPLGWLADRVERTGLHLVCGLLAMAIGIGLPWLLNLTWLLWPLLVLLGAVAGGIYTLALVLIGQRFKGQDLVTANASVGLLWGVGSLVGPLVSGAAMDVAPHGLPIALALMAGLFVCFARQSYRRTVRLRGDGAEQYPARN</sequence>
<feature type="transmembrane region" description="Helical" evidence="4">
    <location>
        <begin position="266"/>
        <end position="285"/>
    </location>
</feature>
<accession>A0A099MVX5</accession>
<evidence type="ECO:0000313" key="8">
    <source>
        <dbReference type="Proteomes" id="UP000218102"/>
    </source>
</evidence>
<dbReference type="Gene3D" id="1.20.1250.20">
    <property type="entry name" value="MFS general substrate transporter like domains"/>
    <property type="match status" value="2"/>
</dbReference>
<protein>
    <submittedName>
        <fullName evidence="6">MFS transporter</fullName>
    </submittedName>
</protein>
<dbReference type="InterPro" id="IPR020846">
    <property type="entry name" value="MFS_dom"/>
</dbReference>
<dbReference type="CDD" id="cd17477">
    <property type="entry name" value="MFS_YcaD_like"/>
    <property type="match status" value="1"/>
</dbReference>
<comment type="caution">
    <text evidence="6">The sequence shown here is derived from an EMBL/GenBank/DDBJ whole genome shotgun (WGS) entry which is preliminary data.</text>
</comment>
<dbReference type="PANTHER" id="PTHR23521:SF3">
    <property type="entry name" value="MFS TRANSPORTER"/>
    <property type="match status" value="1"/>
</dbReference>
<dbReference type="GeneID" id="92662630"/>